<dbReference type="PROSITE" id="PS50893">
    <property type="entry name" value="ABC_TRANSPORTER_2"/>
    <property type="match status" value="1"/>
</dbReference>
<evidence type="ECO:0000256" key="4">
    <source>
        <dbReference type="ARBA" id="ARBA00022840"/>
    </source>
</evidence>
<sequence>MSNVSFVSFAHRPNAAGGAFYDYTARYGAVREEDRVTLRQSMFPEEAGLIRDSIQSFVVDEVHNNVEDKEERVRHFQEWVKNLGLQELLDLPLIALSNGQTRRARIVKALLKKPQVLLLDEPLTGLDVQTRSTLISLLHTLHKSCSPRVIMGLRMQDPIPEWISHLALVSSGRVRTGQKEEVLAEVEEDNKRARESPHFVGTDKSAVKENPSKVLIDMRNVNVKYHERHARVLKDINWTICAGDRWHLQGANGSGKTTLLSILTGDHPQSYTQRSPSSLTLFGTPRRSHATTTLRTRIGVISPELYNAWPRARDMSVWEAVATGFDGGFVPLGDRGLGVGLRGELSHEELEWRERRLWNVLEALGPQTWGNEVKPESMEEFAYRKFSELPAGVQSMVLLMRALVGQPEIVLLDEVWAGMDESMIAAARRYLKEGGGVDEEQGVVVISHWEEEVPWGSEEGVRRFRLENGIGREA</sequence>
<accession>A0A4S4LS44</accession>
<gene>
    <name evidence="6" type="ORF">EW146_g5833</name>
</gene>
<name>A0A4S4LS44_9AGAM</name>
<dbReference type="SUPFAM" id="SSF52540">
    <property type="entry name" value="P-loop containing nucleoside triphosphate hydrolases"/>
    <property type="match status" value="2"/>
</dbReference>
<dbReference type="PANTHER" id="PTHR43117:SF4">
    <property type="entry name" value="OSMOPROTECTANT IMPORT ATP-BINDING PROTEIN OSMV"/>
    <property type="match status" value="1"/>
</dbReference>
<dbReference type="InterPro" id="IPR003439">
    <property type="entry name" value="ABC_transporter-like_ATP-bd"/>
</dbReference>
<dbReference type="Pfam" id="PF00005">
    <property type="entry name" value="ABC_tran"/>
    <property type="match status" value="2"/>
</dbReference>
<evidence type="ECO:0000256" key="3">
    <source>
        <dbReference type="ARBA" id="ARBA00022741"/>
    </source>
</evidence>
<dbReference type="EMBL" id="SGPL01000273">
    <property type="protein sequence ID" value="THH14498.1"/>
    <property type="molecule type" value="Genomic_DNA"/>
</dbReference>
<keyword evidence="2" id="KW-0813">Transport</keyword>
<dbReference type="AlphaFoldDB" id="A0A4S4LS44"/>
<organism evidence="6 7">
    <name type="scientific">Bondarzewia mesenterica</name>
    <dbReference type="NCBI Taxonomy" id="1095465"/>
    <lineage>
        <taxon>Eukaryota</taxon>
        <taxon>Fungi</taxon>
        <taxon>Dikarya</taxon>
        <taxon>Basidiomycota</taxon>
        <taxon>Agaricomycotina</taxon>
        <taxon>Agaricomycetes</taxon>
        <taxon>Russulales</taxon>
        <taxon>Bondarzewiaceae</taxon>
        <taxon>Bondarzewia</taxon>
    </lineage>
</organism>
<dbReference type="GO" id="GO:0005524">
    <property type="term" value="F:ATP binding"/>
    <property type="evidence" value="ECO:0007669"/>
    <property type="project" value="UniProtKB-KW"/>
</dbReference>
<dbReference type="Proteomes" id="UP000310158">
    <property type="component" value="Unassembled WGS sequence"/>
</dbReference>
<dbReference type="Gene3D" id="3.40.50.300">
    <property type="entry name" value="P-loop containing nucleotide triphosphate hydrolases"/>
    <property type="match status" value="2"/>
</dbReference>
<dbReference type="GO" id="GO:0016887">
    <property type="term" value="F:ATP hydrolysis activity"/>
    <property type="evidence" value="ECO:0007669"/>
    <property type="project" value="InterPro"/>
</dbReference>
<evidence type="ECO:0000259" key="5">
    <source>
        <dbReference type="PROSITE" id="PS50893"/>
    </source>
</evidence>
<dbReference type="SMART" id="SM00382">
    <property type="entry name" value="AAA"/>
    <property type="match status" value="1"/>
</dbReference>
<evidence type="ECO:0000256" key="2">
    <source>
        <dbReference type="ARBA" id="ARBA00022448"/>
    </source>
</evidence>
<evidence type="ECO:0000256" key="1">
    <source>
        <dbReference type="ARBA" id="ARBA00005417"/>
    </source>
</evidence>
<keyword evidence="4" id="KW-0067">ATP-binding</keyword>
<keyword evidence="3" id="KW-0547">Nucleotide-binding</keyword>
<feature type="domain" description="ABC transporter" evidence="5">
    <location>
        <begin position="218"/>
        <end position="474"/>
    </location>
</feature>
<protein>
    <recommendedName>
        <fullName evidence="5">ABC transporter domain-containing protein</fullName>
    </recommendedName>
</protein>
<reference evidence="6 7" key="1">
    <citation type="submission" date="2019-02" db="EMBL/GenBank/DDBJ databases">
        <title>Genome sequencing of the rare red list fungi Bondarzewia mesenterica.</title>
        <authorList>
            <person name="Buettner E."/>
            <person name="Kellner H."/>
        </authorList>
    </citation>
    <scope>NUCLEOTIDE SEQUENCE [LARGE SCALE GENOMIC DNA]</scope>
    <source>
        <strain evidence="6 7">DSM 108281</strain>
    </source>
</reference>
<evidence type="ECO:0000313" key="6">
    <source>
        <dbReference type="EMBL" id="THH14498.1"/>
    </source>
</evidence>
<dbReference type="PANTHER" id="PTHR43117">
    <property type="entry name" value="OSMOPROTECTANT IMPORT ATP-BINDING PROTEIN OSMV"/>
    <property type="match status" value="1"/>
</dbReference>
<dbReference type="OrthoDB" id="10255969at2759"/>
<dbReference type="InterPro" id="IPR003593">
    <property type="entry name" value="AAA+_ATPase"/>
</dbReference>
<keyword evidence="7" id="KW-1185">Reference proteome</keyword>
<proteinExistence type="inferred from homology"/>
<comment type="similarity">
    <text evidence="1">Belongs to the ABC transporter superfamily.</text>
</comment>
<dbReference type="InterPro" id="IPR027417">
    <property type="entry name" value="P-loop_NTPase"/>
</dbReference>
<comment type="caution">
    <text evidence="6">The sequence shown here is derived from an EMBL/GenBank/DDBJ whole genome shotgun (WGS) entry which is preliminary data.</text>
</comment>
<evidence type="ECO:0000313" key="7">
    <source>
        <dbReference type="Proteomes" id="UP000310158"/>
    </source>
</evidence>